<evidence type="ECO:0000259" key="1">
    <source>
        <dbReference type="SMART" id="SM00858"/>
    </source>
</evidence>
<name>A8LHS5_DINSH</name>
<dbReference type="Pfam" id="PF16976">
    <property type="entry name" value="RcpC"/>
    <property type="match status" value="1"/>
</dbReference>
<dbReference type="OrthoDB" id="163768at2"/>
<dbReference type="SMART" id="SM00858">
    <property type="entry name" value="SAF"/>
    <property type="match status" value="1"/>
</dbReference>
<reference evidence="3" key="1">
    <citation type="journal article" date="2010" name="ISME J.">
        <title>The complete genome sequence of the algal symbiont Dinoroseobacter shibae: a hitchhiker's guide to life in the sea.</title>
        <authorList>
            <person name="Wagner-Dobler I."/>
            <person name="Ballhausen B."/>
            <person name="Berger M."/>
            <person name="Brinkhoff T."/>
            <person name="Buchholz I."/>
            <person name="Bunk B."/>
            <person name="Cypionka H."/>
            <person name="Daniel R."/>
            <person name="Drepper T."/>
            <person name="Gerdts G."/>
            <person name="Hahnke S."/>
            <person name="Han C."/>
            <person name="Jahn D."/>
            <person name="Kalhoefer D."/>
            <person name="Kiss H."/>
            <person name="Klenk H.P."/>
            <person name="Kyrpides N."/>
            <person name="Liebl W."/>
            <person name="Liesegang H."/>
            <person name="Meincke L."/>
            <person name="Pati A."/>
            <person name="Petersen J."/>
            <person name="Piekarski T."/>
            <person name="Pommerenke C."/>
            <person name="Pradella S."/>
            <person name="Pukall R."/>
            <person name="Rabus R."/>
            <person name="Stackebrandt E."/>
            <person name="Thole S."/>
            <person name="Thompson L."/>
            <person name="Tielen P."/>
            <person name="Tomasch J."/>
            <person name="von Jan M."/>
            <person name="Wanphrut N."/>
            <person name="Wichels A."/>
            <person name="Zech H."/>
            <person name="Simon M."/>
        </authorList>
    </citation>
    <scope>NUCLEOTIDE SEQUENCE [LARGE SCALE GENOMIC DNA]</scope>
    <source>
        <strain evidence="3">DSM 16493 / NCIMB 14021 / DFL 12</strain>
    </source>
</reference>
<accession>A8LHS5</accession>
<proteinExistence type="predicted"/>
<gene>
    <name evidence="2" type="ordered locus">Dshi_1130</name>
</gene>
<dbReference type="KEGG" id="dsh:Dshi_1130"/>
<dbReference type="AlphaFoldDB" id="A8LHS5"/>
<keyword evidence="3" id="KW-1185">Reference proteome</keyword>
<dbReference type="InterPro" id="IPR013974">
    <property type="entry name" value="SAF"/>
</dbReference>
<sequence>MRLVFGLVLLLGVGLAGFAVMMAKDRFDQYQTVVAKQQQKLAAAVDVVEVYVMDTPIRYGEKIGKDDVRKVRWPADALPEGAFQTEEGLFPDAEGRLRTATRAMEANEPVLAVKVTEPGQDAGVSSRLGKGMRAFAISVTVTSGVSGFLRPGDRVDVYWSGSSKGQDVTKLIQSSMQIIGIDQNADMDRTAPTIARTVTVEATPQQVAGLAQAQRTGSLSLSLVGAADDAFVGNIEVNQDELLGIVEEEEVIERAEVKEVCTIRTRRGSEVVEIPIPCTN</sequence>
<dbReference type="InterPro" id="IPR031571">
    <property type="entry name" value="RcpC_dom"/>
</dbReference>
<dbReference type="EMBL" id="CP000830">
    <property type="protein sequence ID" value="ABV92872.1"/>
    <property type="molecule type" value="Genomic_DNA"/>
</dbReference>
<dbReference type="Proteomes" id="UP000006833">
    <property type="component" value="Chromosome"/>
</dbReference>
<dbReference type="eggNOG" id="COG3745">
    <property type="taxonomic scope" value="Bacteria"/>
</dbReference>
<dbReference type="CDD" id="cd11614">
    <property type="entry name" value="SAF_CpaB_FlgA_like"/>
    <property type="match status" value="1"/>
</dbReference>
<feature type="domain" description="SAF" evidence="1">
    <location>
        <begin position="48"/>
        <end position="116"/>
    </location>
</feature>
<protein>
    <submittedName>
        <fullName evidence="2">SAF domain protein</fullName>
    </submittedName>
</protein>
<dbReference type="Pfam" id="PF08666">
    <property type="entry name" value="SAF"/>
    <property type="match status" value="1"/>
</dbReference>
<dbReference type="InterPro" id="IPR017592">
    <property type="entry name" value="Pilus_assmbl_Flp-typ_CpaB"/>
</dbReference>
<dbReference type="HOGENOM" id="CLU_057068_4_1_5"/>
<dbReference type="STRING" id="398580.Dshi_1130"/>
<dbReference type="RefSeq" id="WP_012177803.1">
    <property type="nucleotide sequence ID" value="NC_009952.1"/>
</dbReference>
<evidence type="ECO:0000313" key="2">
    <source>
        <dbReference type="EMBL" id="ABV92872.1"/>
    </source>
</evidence>
<evidence type="ECO:0000313" key="3">
    <source>
        <dbReference type="Proteomes" id="UP000006833"/>
    </source>
</evidence>
<organism evidence="2 3">
    <name type="scientific">Dinoroseobacter shibae (strain DSM 16493 / NCIMB 14021 / DFL 12)</name>
    <dbReference type="NCBI Taxonomy" id="398580"/>
    <lineage>
        <taxon>Bacteria</taxon>
        <taxon>Pseudomonadati</taxon>
        <taxon>Pseudomonadota</taxon>
        <taxon>Alphaproteobacteria</taxon>
        <taxon>Rhodobacterales</taxon>
        <taxon>Roseobacteraceae</taxon>
        <taxon>Dinoroseobacter</taxon>
    </lineage>
</organism>
<dbReference type="NCBIfam" id="TIGR03177">
    <property type="entry name" value="pilus_cpaB"/>
    <property type="match status" value="1"/>
</dbReference>